<feature type="region of interest" description="Disordered" evidence="6">
    <location>
        <begin position="508"/>
        <end position="534"/>
    </location>
</feature>
<dbReference type="PANTHER" id="PTHR13285:SF18">
    <property type="entry name" value="PROTEIN-CYSTEINE N-PALMITOYLTRANSFERASE RASP"/>
    <property type="match status" value="1"/>
</dbReference>
<feature type="transmembrane region" description="Helical" evidence="7">
    <location>
        <begin position="94"/>
        <end position="117"/>
    </location>
</feature>
<evidence type="ECO:0000256" key="1">
    <source>
        <dbReference type="ARBA" id="ARBA00004141"/>
    </source>
</evidence>
<feature type="transmembrane region" description="Helical" evidence="7">
    <location>
        <begin position="51"/>
        <end position="71"/>
    </location>
</feature>
<evidence type="ECO:0000313" key="8">
    <source>
        <dbReference type="Proteomes" id="UP000095280"/>
    </source>
</evidence>
<evidence type="ECO:0000313" key="9">
    <source>
        <dbReference type="WBParaSite" id="maker-uti_cns_0019109-snap-gene-0.2-mRNA-1"/>
    </source>
</evidence>
<comment type="subcellular location">
    <subcellularLocation>
        <location evidence="1">Membrane</location>
        <topology evidence="1">Multi-pass membrane protein</topology>
    </subcellularLocation>
</comment>
<feature type="transmembrane region" description="Helical" evidence="7">
    <location>
        <begin position="277"/>
        <end position="299"/>
    </location>
</feature>
<dbReference type="GO" id="GO:0016020">
    <property type="term" value="C:membrane"/>
    <property type="evidence" value="ECO:0007669"/>
    <property type="project" value="UniProtKB-SubCell"/>
</dbReference>
<evidence type="ECO:0000256" key="6">
    <source>
        <dbReference type="SAM" id="MobiDB-lite"/>
    </source>
</evidence>
<evidence type="ECO:0000256" key="2">
    <source>
        <dbReference type="ARBA" id="ARBA00022692"/>
    </source>
</evidence>
<dbReference type="WBParaSite" id="maker-uti_cns_0019109-snap-gene-0.2-mRNA-1">
    <property type="protein sequence ID" value="maker-uti_cns_0019109-snap-gene-0.2-mRNA-1"/>
    <property type="gene ID" value="maker-uti_cns_0019109-snap-gene-0.2"/>
</dbReference>
<proteinExistence type="inferred from homology"/>
<feature type="transmembrane region" description="Helical" evidence="7">
    <location>
        <begin position="238"/>
        <end position="257"/>
    </location>
</feature>
<evidence type="ECO:0000256" key="7">
    <source>
        <dbReference type="SAM" id="Phobius"/>
    </source>
</evidence>
<dbReference type="InterPro" id="IPR004299">
    <property type="entry name" value="MBOAT_fam"/>
</dbReference>
<keyword evidence="3 7" id="KW-1133">Transmembrane helix</keyword>
<dbReference type="Pfam" id="PF03062">
    <property type="entry name" value="MBOAT"/>
    <property type="match status" value="1"/>
</dbReference>
<evidence type="ECO:0000256" key="4">
    <source>
        <dbReference type="ARBA" id="ARBA00023136"/>
    </source>
</evidence>
<keyword evidence="8" id="KW-1185">Reference proteome</keyword>
<keyword evidence="4 7" id="KW-0472">Membrane</keyword>
<dbReference type="GO" id="GO:0016409">
    <property type="term" value="F:palmitoyltransferase activity"/>
    <property type="evidence" value="ECO:0007669"/>
    <property type="project" value="TreeGrafter"/>
</dbReference>
<reference evidence="9" key="1">
    <citation type="submission" date="2016-11" db="UniProtKB">
        <authorList>
            <consortium name="WormBaseParasite"/>
        </authorList>
    </citation>
    <scope>IDENTIFICATION</scope>
</reference>
<dbReference type="Proteomes" id="UP000095280">
    <property type="component" value="Unplaced"/>
</dbReference>
<accession>A0A1I8IYX5</accession>
<dbReference type="AlphaFoldDB" id="A0A1I8IYX5"/>
<name>A0A1I8IYX5_9PLAT</name>
<feature type="transmembrane region" description="Helical" evidence="7">
    <location>
        <begin position="319"/>
        <end position="339"/>
    </location>
</feature>
<organism evidence="8 9">
    <name type="scientific">Macrostomum lignano</name>
    <dbReference type="NCBI Taxonomy" id="282301"/>
    <lineage>
        <taxon>Eukaryota</taxon>
        <taxon>Metazoa</taxon>
        <taxon>Spiralia</taxon>
        <taxon>Lophotrochozoa</taxon>
        <taxon>Platyhelminthes</taxon>
        <taxon>Rhabditophora</taxon>
        <taxon>Macrostomorpha</taxon>
        <taxon>Macrostomida</taxon>
        <taxon>Macrostomidae</taxon>
        <taxon>Macrostomum</taxon>
    </lineage>
</organism>
<keyword evidence="2 7" id="KW-0812">Transmembrane</keyword>
<comment type="similarity">
    <text evidence="5">Belongs to the membrane-bound acyltransferase family. HHAT subfamily.</text>
</comment>
<feature type="compositionally biased region" description="Basic residues" evidence="6">
    <location>
        <begin position="522"/>
        <end position="534"/>
    </location>
</feature>
<evidence type="ECO:0000256" key="3">
    <source>
        <dbReference type="ARBA" id="ARBA00022989"/>
    </source>
</evidence>
<dbReference type="PANTHER" id="PTHR13285">
    <property type="entry name" value="ACYLTRANSFERASE"/>
    <property type="match status" value="1"/>
</dbReference>
<dbReference type="GO" id="GO:0005783">
    <property type="term" value="C:endoplasmic reticulum"/>
    <property type="evidence" value="ECO:0007669"/>
    <property type="project" value="TreeGrafter"/>
</dbReference>
<dbReference type="InterPro" id="IPR051085">
    <property type="entry name" value="MB_O-acyltransferase"/>
</dbReference>
<protein>
    <submittedName>
        <fullName evidence="9">Acyl_transf_3 domain-containing protein</fullName>
    </submittedName>
</protein>
<evidence type="ECO:0000256" key="5">
    <source>
        <dbReference type="ARBA" id="ARBA00038268"/>
    </source>
</evidence>
<sequence length="534" mass="59163">PLCSATWLSGCPSAWRSGSSAVGAAFGDNHQLRSALQLDSRGAHLYYPVTGYLYCRFLSMGLCLAASPAFLSDSNPKQAPNPAAVPVRQILSRLLRLCFWLAFTVFVLHCFHAGAYLETLGIRQIRHRGPIDPAHLGFALYTRGQLFHLEYLQYYGWPALFASLEGVQLPHWPACICGVVSYREMWRLFDRGLFAIVRDHVYIPLGGSRLSLGRQLLATAASFGFICVYHGNYDSVQVWILLNLGLVCAELLAVRLYRTALRESLLQWLSPACLRRLVAAFAAANLIPPSMGIFFLFYGTPIGWLVMREMLWLPLTGQGSIKAFLVLYSGFYCTVQLAFEYKRRRSQDSNKDYRDHQRELVHRSVIQMRHQLHQLAALPAGLLVVEAGIAGTASFQHVHQVDDDLAERQAGLQQDAIGVDVGLAEDAAAALLDSGCGSILGRGDDGRPTQRLKVLGHLRVWRHHGRAGDVNNAARVQLHSVGNRGRGQDDVSVVLQLQALPEDVHVQQAEEAKPPAAPQSRIRVRGHRHGCVVK</sequence>